<feature type="domain" description="CENP-V/GFA" evidence="5">
    <location>
        <begin position="2"/>
        <end position="116"/>
    </location>
</feature>
<evidence type="ECO:0000259" key="5">
    <source>
        <dbReference type="PROSITE" id="PS51891"/>
    </source>
</evidence>
<protein>
    <recommendedName>
        <fullName evidence="5">CENP-V/GFA domain-containing protein</fullName>
    </recommendedName>
</protein>
<keyword evidence="3" id="KW-0862">Zinc</keyword>
<dbReference type="RefSeq" id="XP_033450371.1">
    <property type="nucleotide sequence ID" value="XM_033589932.1"/>
</dbReference>
<dbReference type="PROSITE" id="PS51891">
    <property type="entry name" value="CENP_V_GFA"/>
    <property type="match status" value="1"/>
</dbReference>
<gene>
    <name evidence="6" type="ORF">M421DRAFT_3878</name>
</gene>
<keyword evidence="2" id="KW-0479">Metal-binding</keyword>
<evidence type="ECO:0000256" key="3">
    <source>
        <dbReference type="ARBA" id="ARBA00022833"/>
    </source>
</evidence>
<proteinExistence type="inferred from homology"/>
<dbReference type="InterPro" id="IPR011057">
    <property type="entry name" value="Mss4-like_sf"/>
</dbReference>
<evidence type="ECO:0000256" key="4">
    <source>
        <dbReference type="ARBA" id="ARBA00023239"/>
    </source>
</evidence>
<dbReference type="GO" id="GO:0046872">
    <property type="term" value="F:metal ion binding"/>
    <property type="evidence" value="ECO:0007669"/>
    <property type="project" value="UniProtKB-KW"/>
</dbReference>
<dbReference type="GeneID" id="54347581"/>
<dbReference type="AlphaFoldDB" id="A0A6A5RRQ3"/>
<comment type="similarity">
    <text evidence="1">Belongs to the Gfa family.</text>
</comment>
<dbReference type="PANTHER" id="PTHR33337:SF30">
    <property type="entry name" value="DUF636 DOMAIN PROTEIN (AFU_ORTHOLOGUE AFUA_1G03180)"/>
    <property type="match status" value="1"/>
</dbReference>
<dbReference type="Proteomes" id="UP000800082">
    <property type="component" value="Unassembled WGS sequence"/>
</dbReference>
<evidence type="ECO:0000256" key="2">
    <source>
        <dbReference type="ARBA" id="ARBA00022723"/>
    </source>
</evidence>
<dbReference type="Pfam" id="PF04828">
    <property type="entry name" value="GFA"/>
    <property type="match status" value="1"/>
</dbReference>
<reference evidence="6" key="1">
    <citation type="journal article" date="2020" name="Stud. Mycol.">
        <title>101 Dothideomycetes genomes: a test case for predicting lifestyles and emergence of pathogens.</title>
        <authorList>
            <person name="Haridas S."/>
            <person name="Albert R."/>
            <person name="Binder M."/>
            <person name="Bloem J."/>
            <person name="Labutti K."/>
            <person name="Salamov A."/>
            <person name="Andreopoulos B."/>
            <person name="Baker S."/>
            <person name="Barry K."/>
            <person name="Bills G."/>
            <person name="Bluhm B."/>
            <person name="Cannon C."/>
            <person name="Castanera R."/>
            <person name="Culley D."/>
            <person name="Daum C."/>
            <person name="Ezra D."/>
            <person name="Gonzalez J."/>
            <person name="Henrissat B."/>
            <person name="Kuo A."/>
            <person name="Liang C."/>
            <person name="Lipzen A."/>
            <person name="Lutzoni F."/>
            <person name="Magnuson J."/>
            <person name="Mondo S."/>
            <person name="Nolan M."/>
            <person name="Ohm R."/>
            <person name="Pangilinan J."/>
            <person name="Park H.-J."/>
            <person name="Ramirez L."/>
            <person name="Alfaro M."/>
            <person name="Sun H."/>
            <person name="Tritt A."/>
            <person name="Yoshinaga Y."/>
            <person name="Zwiers L.-H."/>
            <person name="Turgeon B."/>
            <person name="Goodwin S."/>
            <person name="Spatafora J."/>
            <person name="Crous P."/>
            <person name="Grigoriev I."/>
        </authorList>
    </citation>
    <scope>NUCLEOTIDE SEQUENCE</scope>
    <source>
        <strain evidence="6">CBS 183.55</strain>
    </source>
</reference>
<dbReference type="OrthoDB" id="406544at2759"/>
<dbReference type="PANTHER" id="PTHR33337">
    <property type="entry name" value="GFA DOMAIN-CONTAINING PROTEIN"/>
    <property type="match status" value="1"/>
</dbReference>
<dbReference type="SUPFAM" id="SSF51316">
    <property type="entry name" value="Mss4-like"/>
    <property type="match status" value="1"/>
</dbReference>
<evidence type="ECO:0000256" key="1">
    <source>
        <dbReference type="ARBA" id="ARBA00005495"/>
    </source>
</evidence>
<dbReference type="GO" id="GO:0016846">
    <property type="term" value="F:carbon-sulfur lyase activity"/>
    <property type="evidence" value="ECO:0007669"/>
    <property type="project" value="InterPro"/>
</dbReference>
<dbReference type="Gene3D" id="3.90.1590.10">
    <property type="entry name" value="glutathione-dependent formaldehyde- activating enzyme (gfa)"/>
    <property type="match status" value="1"/>
</dbReference>
<dbReference type="InterPro" id="IPR006913">
    <property type="entry name" value="CENP-V/GFA"/>
</dbReference>
<evidence type="ECO:0000313" key="7">
    <source>
        <dbReference type="Proteomes" id="UP000800082"/>
    </source>
</evidence>
<sequence length="136" mass="14504">MVAGGCVCGNVRYEAGGESAASVLCHCTDCRKIGGSTYSTNGVYDADQFKIIKGTPKQHTKKADSGNEITSNFCGDCGSTMWREGATFPGKRIVKIGTLDDTSILDNLTINAELYADTRPKWVAPQSSADQKKAMV</sequence>
<keyword evidence="4" id="KW-0456">Lyase</keyword>
<keyword evidence="7" id="KW-1185">Reference proteome</keyword>
<name>A0A6A5RRQ3_9PLEO</name>
<organism evidence="6 7">
    <name type="scientific">Didymella exigua CBS 183.55</name>
    <dbReference type="NCBI Taxonomy" id="1150837"/>
    <lineage>
        <taxon>Eukaryota</taxon>
        <taxon>Fungi</taxon>
        <taxon>Dikarya</taxon>
        <taxon>Ascomycota</taxon>
        <taxon>Pezizomycotina</taxon>
        <taxon>Dothideomycetes</taxon>
        <taxon>Pleosporomycetidae</taxon>
        <taxon>Pleosporales</taxon>
        <taxon>Pleosporineae</taxon>
        <taxon>Didymellaceae</taxon>
        <taxon>Didymella</taxon>
    </lineage>
</organism>
<evidence type="ECO:0000313" key="6">
    <source>
        <dbReference type="EMBL" id="KAF1930123.1"/>
    </source>
</evidence>
<accession>A0A6A5RRQ3</accession>
<dbReference type="EMBL" id="ML978964">
    <property type="protein sequence ID" value="KAF1930123.1"/>
    <property type="molecule type" value="Genomic_DNA"/>
</dbReference>